<comment type="caution">
    <text evidence="4">The sequence shown here is derived from an EMBL/GenBank/DDBJ whole genome shotgun (WGS) entry which is preliminary data.</text>
</comment>
<dbReference type="GO" id="GO:0030422">
    <property type="term" value="P:siRNA processing"/>
    <property type="evidence" value="ECO:0007669"/>
    <property type="project" value="TreeGrafter"/>
</dbReference>
<evidence type="ECO:0000313" key="4">
    <source>
        <dbReference type="EMBL" id="CAK5282817.1"/>
    </source>
</evidence>
<feature type="domain" description="RDRP core" evidence="3">
    <location>
        <begin position="37"/>
        <end position="566"/>
    </location>
</feature>
<keyword evidence="1" id="KW-0694">RNA-binding</keyword>
<sequence length="884" mass="97623">MPPPTGLSKTRVAQWRLTVDLQDDAAGEVSLPVLHHTNASRVTRLVGDAKRFLVVCFSKKSKDRFIKEWLEANTRDESEILLQDQEVYKYFGYTENNLKSSQVLYFREGSDFTVASLLESLGQVRAVYDKDGPGKFCARLGLSFSSTVPSINILPEERCELPDLRADDGSLTTDGVGLVPQSFASEVTAILDIPQDTSAWQIRLGGIKGMVTVIPDDLFHRLCGGVTDKKLVYRPSMLKYSGGPNMLEIQNVSKAAKAGRLNKQFILQLLTRGIRLEVFEDLLRLQIEQIDDILTNRERALECVEGDLDSDGAAFFQDLYEMLLAGFDATEPYVATQLQRFRKHFLDSLRNKLNISVKGSYNLYGVADPSDVLKEGEVYVNLPSKGGVQVGPVAVLRSPAYDPNGVRVLVAVDRPELRFLTNCVVFCTGGSHSETDRMGGGDLDGDMFFTIFDQSLIPSARDFPDPAPKQQHAPASASVTIGGRTHTAAGKKQFKDLRADAVRTFVDLHGNMLVGQIDKEWMANVVRSPELADSEACRRLLPMMETALDLVKSGGSLAGLKTDLNMFRLRNKPPTQVPGWEDPLLLLSRLVPIAEAPASTFVCDPQLVLLNSTSEQAWSESCAEARKIMRQYNQSLQAAIQADKDAKEAGWDEDMKRADVLKQEILARYFPMPMANVLEDTPRYLLQASVWYYVGYQHEKPSFAWLAGRWLCHLKTVHSGTFPISVGRQALPLSGSNTAVPTAMAVPAPHPSSSRPRVATRRLARENTDETLVDLDTASGPMLVSSKPRHPTRKPFVESPVSVSAPLAAAPAPFSDARVTLRKHKPTRDPPREQRPPPAASASCAPPRRTRLPADHTCRFEIQSPTKRRVCRCGAILHGSASVF</sequence>
<organism evidence="4 5">
    <name type="scientific">Mycena citricolor</name>
    <dbReference type="NCBI Taxonomy" id="2018698"/>
    <lineage>
        <taxon>Eukaryota</taxon>
        <taxon>Fungi</taxon>
        <taxon>Dikarya</taxon>
        <taxon>Basidiomycota</taxon>
        <taxon>Agaricomycotina</taxon>
        <taxon>Agaricomycetes</taxon>
        <taxon>Agaricomycetidae</taxon>
        <taxon>Agaricales</taxon>
        <taxon>Marasmiineae</taxon>
        <taxon>Mycenaceae</taxon>
        <taxon>Mycena</taxon>
    </lineage>
</organism>
<keyword evidence="5" id="KW-1185">Reference proteome</keyword>
<keyword evidence="1" id="KW-0696">RNA-directed RNA polymerase</keyword>
<evidence type="ECO:0000256" key="1">
    <source>
        <dbReference type="RuleBase" id="RU363098"/>
    </source>
</evidence>
<dbReference type="Proteomes" id="UP001295794">
    <property type="component" value="Unassembled WGS sequence"/>
</dbReference>
<dbReference type="GO" id="GO:0003968">
    <property type="term" value="F:RNA-directed RNA polymerase activity"/>
    <property type="evidence" value="ECO:0007669"/>
    <property type="project" value="UniProtKB-KW"/>
</dbReference>
<comment type="catalytic activity">
    <reaction evidence="1">
        <text>RNA(n) + a ribonucleoside 5'-triphosphate = RNA(n+1) + diphosphate</text>
        <dbReference type="Rhea" id="RHEA:21248"/>
        <dbReference type="Rhea" id="RHEA-COMP:14527"/>
        <dbReference type="Rhea" id="RHEA-COMP:17342"/>
        <dbReference type="ChEBI" id="CHEBI:33019"/>
        <dbReference type="ChEBI" id="CHEBI:61557"/>
        <dbReference type="ChEBI" id="CHEBI:140395"/>
        <dbReference type="EC" id="2.7.7.48"/>
    </reaction>
</comment>
<keyword evidence="1" id="KW-0808">Transferase</keyword>
<name>A0AAD2HVW6_9AGAR</name>
<proteinExistence type="inferred from homology"/>
<dbReference type="InterPro" id="IPR057596">
    <property type="entry name" value="RDRP_core"/>
</dbReference>
<reference evidence="4" key="1">
    <citation type="submission" date="2023-11" db="EMBL/GenBank/DDBJ databases">
        <authorList>
            <person name="De Vega J J."/>
            <person name="De Vega J J."/>
        </authorList>
    </citation>
    <scope>NUCLEOTIDE SEQUENCE</scope>
</reference>
<evidence type="ECO:0000259" key="3">
    <source>
        <dbReference type="Pfam" id="PF05183"/>
    </source>
</evidence>
<dbReference type="InterPro" id="IPR007855">
    <property type="entry name" value="RDRP"/>
</dbReference>
<feature type="region of interest" description="Disordered" evidence="2">
    <location>
        <begin position="778"/>
        <end position="797"/>
    </location>
</feature>
<comment type="similarity">
    <text evidence="1">Belongs to the RdRP family.</text>
</comment>
<dbReference type="EC" id="2.7.7.48" evidence="1"/>
<feature type="region of interest" description="Disordered" evidence="2">
    <location>
        <begin position="824"/>
        <end position="851"/>
    </location>
</feature>
<dbReference type="GO" id="GO:0031380">
    <property type="term" value="C:nuclear RNA-directed RNA polymerase complex"/>
    <property type="evidence" value="ECO:0007669"/>
    <property type="project" value="TreeGrafter"/>
</dbReference>
<dbReference type="PANTHER" id="PTHR23079">
    <property type="entry name" value="RNA-DEPENDENT RNA POLYMERASE"/>
    <property type="match status" value="1"/>
</dbReference>
<evidence type="ECO:0000256" key="2">
    <source>
        <dbReference type="SAM" id="MobiDB-lite"/>
    </source>
</evidence>
<keyword evidence="1" id="KW-0548">Nucleotidyltransferase</keyword>
<dbReference type="AlphaFoldDB" id="A0AAD2HVW6"/>
<evidence type="ECO:0000313" key="5">
    <source>
        <dbReference type="Proteomes" id="UP001295794"/>
    </source>
</evidence>
<gene>
    <name evidence="4" type="ORF">MYCIT1_LOCUS34885</name>
</gene>
<accession>A0AAD2HVW6</accession>
<dbReference type="EMBL" id="CAVNYO010000463">
    <property type="protein sequence ID" value="CAK5282817.1"/>
    <property type="molecule type" value="Genomic_DNA"/>
</dbReference>
<dbReference type="PANTHER" id="PTHR23079:SF55">
    <property type="entry name" value="RNA-DIRECTED RNA POLYMERASE"/>
    <property type="match status" value="1"/>
</dbReference>
<protein>
    <recommendedName>
        <fullName evidence="1">RNA-dependent RNA polymerase</fullName>
        <ecNumber evidence="1">2.7.7.48</ecNumber>
    </recommendedName>
</protein>
<dbReference type="Pfam" id="PF05183">
    <property type="entry name" value="RdRP"/>
    <property type="match status" value="1"/>
</dbReference>
<dbReference type="GO" id="GO:0003723">
    <property type="term" value="F:RNA binding"/>
    <property type="evidence" value="ECO:0007669"/>
    <property type="project" value="UniProtKB-KW"/>
</dbReference>